<keyword evidence="6 8" id="KW-0067">ATP-binding</keyword>
<dbReference type="InterPro" id="IPR034907">
    <property type="entry name" value="NDK-like_dom"/>
</dbReference>
<evidence type="ECO:0000256" key="9">
    <source>
        <dbReference type="PROSITE-ProRule" id="PRU00706"/>
    </source>
</evidence>
<comment type="catalytic activity">
    <reaction evidence="8">
        <text>a ribonucleoside 5'-diphosphate + ATP = a ribonucleoside 5'-triphosphate + ADP</text>
        <dbReference type="Rhea" id="RHEA:18113"/>
        <dbReference type="ChEBI" id="CHEBI:30616"/>
        <dbReference type="ChEBI" id="CHEBI:57930"/>
        <dbReference type="ChEBI" id="CHEBI:61557"/>
        <dbReference type="ChEBI" id="CHEBI:456216"/>
        <dbReference type="EC" id="2.7.4.6"/>
    </reaction>
</comment>
<dbReference type="PROSITE" id="PS51374">
    <property type="entry name" value="NDPK_LIKE"/>
    <property type="match status" value="1"/>
</dbReference>
<feature type="binding site" evidence="8 9">
    <location>
        <position position="91"/>
    </location>
    <ligand>
        <name>ATP</name>
        <dbReference type="ChEBI" id="CHEBI:30616"/>
    </ligand>
</feature>
<evidence type="ECO:0000256" key="3">
    <source>
        <dbReference type="ARBA" id="ARBA00022679"/>
    </source>
</evidence>
<evidence type="ECO:0000256" key="11">
    <source>
        <dbReference type="RuleBase" id="RU004013"/>
    </source>
</evidence>
<reference evidence="13 14" key="1">
    <citation type="submission" date="2024-06" db="EMBL/GenBank/DDBJ databases">
        <title>Genomic Encyclopedia of Type Strains, Phase IV (KMG-IV): sequencing the most valuable type-strain genomes for metagenomic binning, comparative biology and taxonomic classification.</title>
        <authorList>
            <person name="Goeker M."/>
        </authorList>
    </citation>
    <scope>NUCLEOTIDE SEQUENCE [LARGE SCALE GENOMIC DNA]</scope>
    <source>
        <strain evidence="13 14">DSM 28303</strain>
    </source>
</reference>
<evidence type="ECO:0000256" key="7">
    <source>
        <dbReference type="ARBA" id="ARBA00023080"/>
    </source>
</evidence>
<comment type="function">
    <text evidence="8">Major role in the synthesis of nucleoside triphosphates other than ATP. The ATP gamma phosphate is transferred to the NDP beta phosphate via a ping-pong mechanism, using a phosphorylated active-site intermediate.</text>
</comment>
<dbReference type="CDD" id="cd04413">
    <property type="entry name" value="NDPk_I"/>
    <property type="match status" value="1"/>
</dbReference>
<evidence type="ECO:0000256" key="6">
    <source>
        <dbReference type="ARBA" id="ARBA00022840"/>
    </source>
</evidence>
<gene>
    <name evidence="8" type="primary">ndk</name>
    <name evidence="13" type="ORF">ABID29_002132</name>
</gene>
<comment type="subcellular location">
    <subcellularLocation>
        <location evidence="8">Cytoplasm</location>
    </subcellularLocation>
</comment>
<accession>A0ABV2FKA0</accession>
<evidence type="ECO:0000256" key="2">
    <source>
        <dbReference type="ARBA" id="ARBA00008142"/>
    </source>
</evidence>
<evidence type="ECO:0000313" key="14">
    <source>
        <dbReference type="Proteomes" id="UP001549122"/>
    </source>
</evidence>
<dbReference type="RefSeq" id="WP_354366084.1">
    <property type="nucleotide sequence ID" value="NZ_JBEPLO010000029.1"/>
</dbReference>
<sequence>MERTFFIIKPDGVARGLVGDVLKRIERRGFVIERLELRQASSDLLKEHYRDLVQKPFFPELEAYMTQGPLIAGVISGNRVISSWRTMMGATNPKDAQPGTIRGDFAQAPGETGGIYNVVHGSDSKESAEREIAIWFGERNGD</sequence>
<evidence type="ECO:0000256" key="1">
    <source>
        <dbReference type="ARBA" id="ARBA00001946"/>
    </source>
</evidence>
<dbReference type="PROSITE" id="PS00469">
    <property type="entry name" value="NDPK"/>
    <property type="match status" value="1"/>
</dbReference>
<keyword evidence="8" id="KW-0460">Magnesium</keyword>
<feature type="binding site" evidence="8 9">
    <location>
        <position position="85"/>
    </location>
    <ligand>
        <name>ATP</name>
        <dbReference type="ChEBI" id="CHEBI:30616"/>
    </ligand>
</feature>
<dbReference type="EC" id="2.7.4.6" evidence="8 11"/>
<evidence type="ECO:0000256" key="4">
    <source>
        <dbReference type="ARBA" id="ARBA00022741"/>
    </source>
</evidence>
<keyword evidence="4 8" id="KW-0547">Nucleotide-binding</keyword>
<dbReference type="Gene3D" id="3.30.70.141">
    <property type="entry name" value="Nucleoside diphosphate kinase-like domain"/>
    <property type="match status" value="1"/>
</dbReference>
<dbReference type="InterPro" id="IPR036850">
    <property type="entry name" value="NDK-like_dom_sf"/>
</dbReference>
<comment type="caution">
    <text evidence="13">The sequence shown here is derived from an EMBL/GenBank/DDBJ whole genome shotgun (WGS) entry which is preliminary data.</text>
</comment>
<dbReference type="GO" id="GO:0004550">
    <property type="term" value="F:nucleoside diphosphate kinase activity"/>
    <property type="evidence" value="ECO:0007669"/>
    <property type="project" value="UniProtKB-EC"/>
</dbReference>
<feature type="binding site" evidence="8 9">
    <location>
        <position position="117"/>
    </location>
    <ligand>
        <name>ATP</name>
        <dbReference type="ChEBI" id="CHEBI:30616"/>
    </ligand>
</feature>
<dbReference type="Pfam" id="PF00334">
    <property type="entry name" value="NDK"/>
    <property type="match status" value="1"/>
</dbReference>
<evidence type="ECO:0000256" key="10">
    <source>
        <dbReference type="RuleBase" id="RU004011"/>
    </source>
</evidence>
<protein>
    <recommendedName>
        <fullName evidence="8 11">Nucleoside diphosphate kinase</fullName>
        <shortName evidence="8">NDK</shortName>
        <shortName evidence="8">NDP kinase</shortName>
        <ecNumber evidence="8 11">2.7.4.6</ecNumber>
    </recommendedName>
    <alternativeName>
        <fullName evidence="8">Nucleoside-2-P kinase</fullName>
    </alternativeName>
</protein>
<keyword evidence="3 8" id="KW-0808">Transferase</keyword>
<dbReference type="EMBL" id="JBEPLO010000029">
    <property type="protein sequence ID" value="MET3558983.1"/>
    <property type="molecule type" value="Genomic_DNA"/>
</dbReference>
<feature type="binding site" evidence="8 9">
    <location>
        <position position="9"/>
    </location>
    <ligand>
        <name>ATP</name>
        <dbReference type="ChEBI" id="CHEBI:30616"/>
    </ligand>
</feature>
<comment type="subunit">
    <text evidence="8">Homotetramer.</text>
</comment>
<keyword evidence="14" id="KW-1185">Reference proteome</keyword>
<dbReference type="PANTHER" id="PTHR11349">
    <property type="entry name" value="NUCLEOSIDE DIPHOSPHATE KINASE"/>
    <property type="match status" value="1"/>
</dbReference>
<evidence type="ECO:0000313" key="13">
    <source>
        <dbReference type="EMBL" id="MET3558983.1"/>
    </source>
</evidence>
<name>A0ABV2FKA0_9STRE</name>
<dbReference type="SMART" id="SM00562">
    <property type="entry name" value="NDK"/>
    <property type="match status" value="1"/>
</dbReference>
<feature type="domain" description="Nucleoside diphosphate kinase-like" evidence="12">
    <location>
        <begin position="1"/>
        <end position="141"/>
    </location>
</feature>
<keyword evidence="8" id="KW-0597">Phosphoprotein</keyword>
<evidence type="ECO:0000256" key="5">
    <source>
        <dbReference type="ARBA" id="ARBA00022777"/>
    </source>
</evidence>
<keyword evidence="7 8" id="KW-0546">Nucleotide metabolism</keyword>
<proteinExistence type="inferred from homology"/>
<dbReference type="PRINTS" id="PR01243">
    <property type="entry name" value="NUCDPKINASE"/>
</dbReference>
<dbReference type="InterPro" id="IPR001564">
    <property type="entry name" value="Nucleoside_diP_kinase"/>
</dbReference>
<evidence type="ECO:0000256" key="8">
    <source>
        <dbReference type="HAMAP-Rule" id="MF_00451"/>
    </source>
</evidence>
<dbReference type="SUPFAM" id="SSF54919">
    <property type="entry name" value="Nucleoside diphosphate kinase, NDK"/>
    <property type="match status" value="1"/>
</dbReference>
<evidence type="ECO:0000259" key="12">
    <source>
        <dbReference type="SMART" id="SM00562"/>
    </source>
</evidence>
<feature type="active site" description="Pros-phosphohistidine intermediate" evidence="8 9">
    <location>
        <position position="120"/>
    </location>
</feature>
<dbReference type="NCBIfam" id="NF001908">
    <property type="entry name" value="PRK00668.1"/>
    <property type="match status" value="1"/>
</dbReference>
<feature type="binding site" evidence="8 9">
    <location>
        <position position="102"/>
    </location>
    <ligand>
        <name>ATP</name>
        <dbReference type="ChEBI" id="CHEBI:30616"/>
    </ligand>
</feature>
<keyword evidence="8" id="KW-0479">Metal-binding</keyword>
<keyword evidence="8" id="KW-0963">Cytoplasm</keyword>
<organism evidence="13 14">
    <name type="scientific">Streptococcus rupicaprae</name>
    <dbReference type="NCBI Taxonomy" id="759619"/>
    <lineage>
        <taxon>Bacteria</taxon>
        <taxon>Bacillati</taxon>
        <taxon>Bacillota</taxon>
        <taxon>Bacilli</taxon>
        <taxon>Lactobacillales</taxon>
        <taxon>Streptococcaceae</taxon>
        <taxon>Streptococcus</taxon>
    </lineage>
</organism>
<keyword evidence="5 8" id="KW-0418">Kinase</keyword>
<comment type="cofactor">
    <cofactor evidence="1 8">
        <name>Mg(2+)</name>
        <dbReference type="ChEBI" id="CHEBI:18420"/>
    </cofactor>
</comment>
<dbReference type="InterPro" id="IPR023005">
    <property type="entry name" value="Nucleoside_diP_kinase_AS"/>
</dbReference>
<feature type="binding site" evidence="8 9">
    <location>
        <position position="57"/>
    </location>
    <ligand>
        <name>ATP</name>
        <dbReference type="ChEBI" id="CHEBI:30616"/>
    </ligand>
</feature>
<dbReference type="Proteomes" id="UP001549122">
    <property type="component" value="Unassembled WGS sequence"/>
</dbReference>
<comment type="catalytic activity">
    <reaction evidence="8 11">
        <text>a 2'-deoxyribonucleoside 5'-diphosphate + ATP = a 2'-deoxyribonucleoside 5'-triphosphate + ADP</text>
        <dbReference type="Rhea" id="RHEA:44640"/>
        <dbReference type="ChEBI" id="CHEBI:30616"/>
        <dbReference type="ChEBI" id="CHEBI:61560"/>
        <dbReference type="ChEBI" id="CHEBI:73316"/>
        <dbReference type="ChEBI" id="CHEBI:456216"/>
        <dbReference type="EC" id="2.7.4.6"/>
    </reaction>
</comment>
<dbReference type="HAMAP" id="MF_00451">
    <property type="entry name" value="NDP_kinase"/>
    <property type="match status" value="1"/>
</dbReference>
<comment type="similarity">
    <text evidence="2 8 9 10">Belongs to the NDK family.</text>
</comment>